<keyword evidence="4" id="KW-0233">DNA recombination</keyword>
<keyword evidence="2 4" id="KW-0378">Hydrolase</keyword>
<proteinExistence type="inferred from homology"/>
<accession>A0AA90ZN58</accession>
<dbReference type="GO" id="GO:0004519">
    <property type="term" value="F:endonuclease activity"/>
    <property type="evidence" value="ECO:0007669"/>
    <property type="project" value="UniProtKB-KW"/>
</dbReference>
<dbReference type="InterPro" id="IPR004593">
    <property type="entry name" value="SbcD"/>
</dbReference>
<sequence length="454" mass="52122">MSMKIIATSDWHLGNLFHGNDRLPEHKHFLKWLLEQIAEQKPDALLIAGDIFDNGNPSAAAQTVYYEFLADATQLCPNMQVIITAGNHDSASRLEAPRPLLTRYHVEIRGNVRKIWRQGENVRKIRQQGESEDEGNGKETDDKTGGHWIYSFDDLIIPVTNEEGEEVIILAVPFLRSDVVQNASYSQGVNDFLRELTAEARKKYPGRKCIMMAHMYAKGSDIAKKDASEKIIIGGQEEVDLEGWYDHPDYMTCGHIHKRQHIWNTDWARYTGSILPMSFAEKDYTHGIDLITIEHGEEEEGKETGKSKEWKVDFLEYKPQHSLRILPEDEEELTFKKWQKLINSQLSERTDGELSDHFDYVMLKVKQEKLSSDDIKELEKLVNEKDAVLCKIQRIIPQLDLSTIQGSQHITSIEDIINRPPLDTLKEAFAIRHNAPMNERQEKMLSDLLTTSSL</sequence>
<evidence type="ECO:0000256" key="2">
    <source>
        <dbReference type="ARBA" id="ARBA00022801"/>
    </source>
</evidence>
<evidence type="ECO:0000256" key="4">
    <source>
        <dbReference type="RuleBase" id="RU363069"/>
    </source>
</evidence>
<comment type="caution">
    <text evidence="7">The sequence shown here is derived from an EMBL/GenBank/DDBJ whole genome shotgun (WGS) entry which is preliminary data.</text>
</comment>
<dbReference type="Pfam" id="PF00149">
    <property type="entry name" value="Metallophos"/>
    <property type="match status" value="1"/>
</dbReference>
<organism evidence="7 8">
    <name type="scientific">Segatella copri</name>
    <dbReference type="NCBI Taxonomy" id="165179"/>
    <lineage>
        <taxon>Bacteria</taxon>
        <taxon>Pseudomonadati</taxon>
        <taxon>Bacteroidota</taxon>
        <taxon>Bacteroidia</taxon>
        <taxon>Bacteroidales</taxon>
        <taxon>Prevotellaceae</taxon>
        <taxon>Segatella</taxon>
    </lineage>
</organism>
<evidence type="ECO:0000259" key="6">
    <source>
        <dbReference type="Pfam" id="PF00149"/>
    </source>
</evidence>
<reference evidence="8" key="1">
    <citation type="submission" date="2019-09" db="EMBL/GenBank/DDBJ databases">
        <title>Distinct polysaccharide growth profiles of human intestinal Prevotella copri isolates.</title>
        <authorList>
            <person name="Fehlner-Peach H."/>
            <person name="Magnabosco C."/>
            <person name="Raghavan V."/>
            <person name="Scher J.U."/>
            <person name="Tett A."/>
            <person name="Cox L.M."/>
            <person name="Gottsegen C."/>
            <person name="Watters A."/>
            <person name="Wiltshire- Gordon J.D."/>
            <person name="Segata N."/>
            <person name="Bonneau R."/>
            <person name="Littman D.R."/>
        </authorList>
    </citation>
    <scope>NUCLEOTIDE SEQUENCE [LARGE SCALE GENOMIC DNA]</scope>
    <source>
        <strain evidence="8">iAQ1179</strain>
    </source>
</reference>
<dbReference type="GO" id="GO:0006310">
    <property type="term" value="P:DNA recombination"/>
    <property type="evidence" value="ECO:0007669"/>
    <property type="project" value="UniProtKB-KW"/>
</dbReference>
<dbReference type="SUPFAM" id="SSF56300">
    <property type="entry name" value="Metallo-dependent phosphatases"/>
    <property type="match status" value="1"/>
</dbReference>
<evidence type="ECO:0000313" key="8">
    <source>
        <dbReference type="Proteomes" id="UP000442105"/>
    </source>
</evidence>
<dbReference type="PANTHER" id="PTHR30337:SF0">
    <property type="entry name" value="NUCLEASE SBCCD SUBUNIT D"/>
    <property type="match status" value="1"/>
</dbReference>
<comment type="subunit">
    <text evidence="4">Heterodimer of SbcC and SbcD.</text>
</comment>
<feature type="domain" description="Calcineurin-like phosphoesterase" evidence="6">
    <location>
        <begin position="3"/>
        <end position="258"/>
    </location>
</feature>
<protein>
    <recommendedName>
        <fullName evidence="4">Nuclease SbcCD subunit D</fullName>
    </recommendedName>
</protein>
<dbReference type="Proteomes" id="UP000442105">
    <property type="component" value="Unassembled WGS sequence"/>
</dbReference>
<evidence type="ECO:0000256" key="1">
    <source>
        <dbReference type="ARBA" id="ARBA00022722"/>
    </source>
</evidence>
<evidence type="ECO:0000256" key="3">
    <source>
        <dbReference type="ARBA" id="ARBA00022839"/>
    </source>
</evidence>
<dbReference type="GO" id="GO:0008408">
    <property type="term" value="F:3'-5' exonuclease activity"/>
    <property type="evidence" value="ECO:0007669"/>
    <property type="project" value="InterPro"/>
</dbReference>
<dbReference type="InterPro" id="IPR029052">
    <property type="entry name" value="Metallo-depent_PP-like"/>
</dbReference>
<keyword evidence="4" id="KW-0255">Endonuclease</keyword>
<dbReference type="EMBL" id="VZCW01000313">
    <property type="protein sequence ID" value="MQN13548.1"/>
    <property type="molecule type" value="Genomic_DNA"/>
</dbReference>
<dbReference type="CDD" id="cd00840">
    <property type="entry name" value="MPP_Mre11_N"/>
    <property type="match status" value="1"/>
</dbReference>
<dbReference type="Gene3D" id="3.60.21.10">
    <property type="match status" value="1"/>
</dbReference>
<keyword evidence="1 4" id="KW-0540">Nuclease</keyword>
<keyword evidence="3 4" id="KW-0269">Exonuclease</keyword>
<dbReference type="PANTHER" id="PTHR30337">
    <property type="entry name" value="COMPONENT OF ATP-DEPENDENT DSDNA EXONUCLEASE"/>
    <property type="match status" value="1"/>
</dbReference>
<comment type="similarity">
    <text evidence="4">Belongs to the SbcD family.</text>
</comment>
<comment type="function">
    <text evidence="4">SbcCD cleaves DNA hairpin structures. These structures can inhibit DNA replication and are intermediates in certain DNA recombination reactions. The complex acts as a 3'-&gt;5' double strand exonuclease that can open hairpins. It also has a 5' single-strand endonuclease activity.</text>
</comment>
<keyword evidence="4" id="KW-0235">DNA replication</keyword>
<name>A0AA90ZN58_9BACT</name>
<feature type="region of interest" description="Disordered" evidence="5">
    <location>
        <begin position="124"/>
        <end position="145"/>
    </location>
</feature>
<dbReference type="NCBIfam" id="TIGR00619">
    <property type="entry name" value="sbcd"/>
    <property type="match status" value="1"/>
</dbReference>
<dbReference type="InterPro" id="IPR050535">
    <property type="entry name" value="DNA_Repair-Maintenance_Comp"/>
</dbReference>
<evidence type="ECO:0000313" key="7">
    <source>
        <dbReference type="EMBL" id="MQN13548.1"/>
    </source>
</evidence>
<dbReference type="GO" id="GO:0006260">
    <property type="term" value="P:DNA replication"/>
    <property type="evidence" value="ECO:0007669"/>
    <property type="project" value="UniProtKB-KW"/>
</dbReference>
<dbReference type="AlphaFoldDB" id="A0AA90ZN58"/>
<dbReference type="InterPro" id="IPR004843">
    <property type="entry name" value="Calcineurin-like_PHP"/>
</dbReference>
<evidence type="ECO:0000256" key="5">
    <source>
        <dbReference type="SAM" id="MobiDB-lite"/>
    </source>
</evidence>
<dbReference type="InterPro" id="IPR041796">
    <property type="entry name" value="Mre11_N"/>
</dbReference>
<gene>
    <name evidence="4" type="primary">sbcD</name>
    <name evidence="7" type="ORF">F7D95_12240</name>
</gene>